<evidence type="ECO:0000256" key="3">
    <source>
        <dbReference type="ARBA" id="ARBA00023235"/>
    </source>
</evidence>
<dbReference type="PIRSF" id="PIRSF001467">
    <property type="entry name" value="Peptidylpro_ismrse"/>
    <property type="match status" value="1"/>
</dbReference>
<comment type="catalytic activity">
    <reaction evidence="5">
        <text>[protein]-peptidylproline (omega=180) = [protein]-peptidylproline (omega=0)</text>
        <dbReference type="Rhea" id="RHEA:16237"/>
        <dbReference type="Rhea" id="RHEA-COMP:10747"/>
        <dbReference type="Rhea" id="RHEA-COMP:10748"/>
        <dbReference type="ChEBI" id="CHEBI:83833"/>
        <dbReference type="ChEBI" id="CHEBI:83834"/>
        <dbReference type="EC" id="5.2.1.8"/>
    </reaction>
</comment>
<protein>
    <recommendedName>
        <fullName evidence="5">Peptidyl-prolyl cis-trans isomerase</fullName>
        <shortName evidence="5">PPIase</shortName>
        <ecNumber evidence="5">5.2.1.8</ecNumber>
    </recommendedName>
</protein>
<dbReference type="EC" id="5.2.1.8" evidence="5"/>
<dbReference type="InterPro" id="IPR002130">
    <property type="entry name" value="Cyclophilin-type_PPIase_dom"/>
</dbReference>
<dbReference type="PRINTS" id="PR00153">
    <property type="entry name" value="CSAPPISMRASE"/>
</dbReference>
<comment type="function">
    <text evidence="5">PPIases accelerate the folding of proteins. It catalyzes the cis-trans isomerization of proline imidic peptide bonds in oligopeptides.</text>
</comment>
<keyword evidence="8" id="KW-1185">Reference proteome</keyword>
<dbReference type="AlphaFoldDB" id="A0A1E7FWT0"/>
<gene>
    <name evidence="7" type="ORF">FRACYDRAFT_143996</name>
</gene>
<dbReference type="InterPro" id="IPR024936">
    <property type="entry name" value="Cyclophilin-type_PPIase"/>
</dbReference>
<reference evidence="7 8" key="1">
    <citation type="submission" date="2016-09" db="EMBL/GenBank/DDBJ databases">
        <title>Extensive genetic diversity and differential bi-allelic expression allows diatom success in the polar Southern Ocean.</title>
        <authorList>
            <consortium name="DOE Joint Genome Institute"/>
            <person name="Mock T."/>
            <person name="Otillar R.P."/>
            <person name="Strauss J."/>
            <person name="Dupont C."/>
            <person name="Frickenhaus S."/>
            <person name="Maumus F."/>
            <person name="Mcmullan M."/>
            <person name="Sanges R."/>
            <person name="Schmutz J."/>
            <person name="Toseland A."/>
            <person name="Valas R."/>
            <person name="Veluchamy A."/>
            <person name="Ward B.J."/>
            <person name="Allen A."/>
            <person name="Barry K."/>
            <person name="Falciatore A."/>
            <person name="Ferrante M."/>
            <person name="Fortunato A.E."/>
            <person name="Gloeckner G."/>
            <person name="Gruber A."/>
            <person name="Hipkin R."/>
            <person name="Janech M."/>
            <person name="Kroth P."/>
            <person name="Leese F."/>
            <person name="Lindquist E."/>
            <person name="Lyon B.R."/>
            <person name="Martin J."/>
            <person name="Mayer C."/>
            <person name="Parker M."/>
            <person name="Quesneville H."/>
            <person name="Raymond J."/>
            <person name="Uhlig C."/>
            <person name="Valentin K.U."/>
            <person name="Worden A.Z."/>
            <person name="Armbrust E.V."/>
            <person name="Bowler C."/>
            <person name="Green B."/>
            <person name="Moulton V."/>
            <person name="Van Oosterhout C."/>
            <person name="Grigoriev I."/>
        </authorList>
    </citation>
    <scope>NUCLEOTIDE SEQUENCE [LARGE SCALE GENOMIC DNA]</scope>
    <source>
        <strain evidence="7 8">CCMP1102</strain>
    </source>
</reference>
<keyword evidence="3 5" id="KW-0413">Isomerase</keyword>
<dbReference type="KEGG" id="fcy:FRACYDRAFT_143996"/>
<dbReference type="GO" id="GO:0071013">
    <property type="term" value="C:catalytic step 2 spliceosome"/>
    <property type="evidence" value="ECO:0007669"/>
    <property type="project" value="TreeGrafter"/>
</dbReference>
<dbReference type="Proteomes" id="UP000095751">
    <property type="component" value="Unassembled WGS sequence"/>
</dbReference>
<dbReference type="SUPFAM" id="SSF50891">
    <property type="entry name" value="Cyclophilin-like"/>
    <property type="match status" value="1"/>
</dbReference>
<dbReference type="InterPro" id="IPR029000">
    <property type="entry name" value="Cyclophilin-like_dom_sf"/>
</dbReference>
<name>A0A1E7FWT0_9STRA</name>
<evidence type="ECO:0000256" key="5">
    <source>
        <dbReference type="RuleBase" id="RU363019"/>
    </source>
</evidence>
<evidence type="ECO:0000256" key="1">
    <source>
        <dbReference type="ARBA" id="ARBA00004123"/>
    </source>
</evidence>
<dbReference type="InParanoid" id="A0A1E7FWT0"/>
<dbReference type="OrthoDB" id="442970at2759"/>
<keyword evidence="4" id="KW-0539">Nucleus</keyword>
<evidence type="ECO:0000313" key="7">
    <source>
        <dbReference type="EMBL" id="OEU22618.1"/>
    </source>
</evidence>
<comment type="subcellular location">
    <subcellularLocation>
        <location evidence="1">Nucleus</location>
    </subcellularLocation>
</comment>
<dbReference type="GO" id="GO:0003755">
    <property type="term" value="F:peptidyl-prolyl cis-trans isomerase activity"/>
    <property type="evidence" value="ECO:0007669"/>
    <property type="project" value="UniProtKB-UniRule"/>
</dbReference>
<dbReference type="PANTHER" id="PTHR45625:SF6">
    <property type="entry name" value="SPLICEOSOME-ASSOCIATED PROTEIN CWC27 HOMOLOG"/>
    <property type="match status" value="1"/>
</dbReference>
<dbReference type="Pfam" id="PF00160">
    <property type="entry name" value="Pro_isomerase"/>
    <property type="match status" value="1"/>
</dbReference>
<dbReference type="InterPro" id="IPR044666">
    <property type="entry name" value="Cyclophilin_A-like"/>
</dbReference>
<dbReference type="EMBL" id="KV784353">
    <property type="protein sequence ID" value="OEU22618.1"/>
    <property type="molecule type" value="Genomic_DNA"/>
</dbReference>
<feature type="domain" description="PPIase cyclophilin-type" evidence="6">
    <location>
        <begin position="16"/>
        <end position="159"/>
    </location>
</feature>
<evidence type="ECO:0000259" key="6">
    <source>
        <dbReference type="PROSITE" id="PS50072"/>
    </source>
</evidence>
<dbReference type="PANTHER" id="PTHR45625">
    <property type="entry name" value="PEPTIDYL-PROLYL CIS-TRANS ISOMERASE-RELATED"/>
    <property type="match status" value="1"/>
</dbReference>
<organism evidence="7 8">
    <name type="scientific">Fragilariopsis cylindrus CCMP1102</name>
    <dbReference type="NCBI Taxonomy" id="635003"/>
    <lineage>
        <taxon>Eukaryota</taxon>
        <taxon>Sar</taxon>
        <taxon>Stramenopiles</taxon>
        <taxon>Ochrophyta</taxon>
        <taxon>Bacillariophyta</taxon>
        <taxon>Bacillariophyceae</taxon>
        <taxon>Bacillariophycidae</taxon>
        <taxon>Bacillariales</taxon>
        <taxon>Bacillariaceae</taxon>
        <taxon>Fragilariopsis</taxon>
    </lineage>
</organism>
<accession>A0A1E7FWT0</accession>
<comment type="similarity">
    <text evidence="5">Belongs to the cyclophilin-type PPIase family.</text>
</comment>
<sequence>MSQVYSTEPQTSANVIFETTYGPLSIHLWLKECPRTTMYFLQLCADGFYDNIVFHRIVPNFLIQTGDSKFRINQQEQDAEALDRRQFEVNSRIRFNHRGQVAMALGIDDDDTNNDGPRLQPQFFITLEDASHLDNKHVIFGGVTGPTIFNALRIGQIDV</sequence>
<feature type="non-terminal residue" evidence="7">
    <location>
        <position position="159"/>
    </location>
</feature>
<dbReference type="PROSITE" id="PS50072">
    <property type="entry name" value="CSA_PPIASE_2"/>
    <property type="match status" value="1"/>
</dbReference>
<evidence type="ECO:0000256" key="2">
    <source>
        <dbReference type="ARBA" id="ARBA00023110"/>
    </source>
</evidence>
<evidence type="ECO:0000256" key="4">
    <source>
        <dbReference type="ARBA" id="ARBA00023242"/>
    </source>
</evidence>
<evidence type="ECO:0000313" key="8">
    <source>
        <dbReference type="Proteomes" id="UP000095751"/>
    </source>
</evidence>
<proteinExistence type="inferred from homology"/>
<dbReference type="Gene3D" id="2.40.100.10">
    <property type="entry name" value="Cyclophilin-like"/>
    <property type="match status" value="1"/>
</dbReference>
<keyword evidence="2 5" id="KW-0697">Rotamase</keyword>